<dbReference type="Proteomes" id="UP000000709">
    <property type="component" value="Unassembled WGS sequence"/>
</dbReference>
<keyword evidence="3" id="KW-1185">Reference proteome</keyword>
<evidence type="ECO:0000313" key="3">
    <source>
        <dbReference type="Proteomes" id="UP000000709"/>
    </source>
</evidence>
<dbReference type="HOGENOM" id="CLU_142633_0_0_1"/>
<dbReference type="GeneID" id="18870105"/>
<dbReference type="InParanoid" id="G3APQ8"/>
<dbReference type="OrthoDB" id="4019261at2759"/>
<evidence type="ECO:0000256" key="1">
    <source>
        <dbReference type="SAM" id="MobiDB-lite"/>
    </source>
</evidence>
<dbReference type="KEGG" id="spaa:SPAPADRAFT_138221"/>
<dbReference type="AlphaFoldDB" id="G3APQ8"/>
<organism evidence="3">
    <name type="scientific">Spathaspora passalidarum (strain NRRL Y-27907 / 11-Y1)</name>
    <dbReference type="NCBI Taxonomy" id="619300"/>
    <lineage>
        <taxon>Eukaryota</taxon>
        <taxon>Fungi</taxon>
        <taxon>Dikarya</taxon>
        <taxon>Ascomycota</taxon>
        <taxon>Saccharomycotina</taxon>
        <taxon>Pichiomycetes</taxon>
        <taxon>Debaryomycetaceae</taxon>
        <taxon>Spathaspora</taxon>
    </lineage>
</organism>
<dbReference type="eggNOG" id="ENOG502T5UX">
    <property type="taxonomic scope" value="Eukaryota"/>
</dbReference>
<dbReference type="RefSeq" id="XP_007375505.1">
    <property type="nucleotide sequence ID" value="XM_007375443.1"/>
</dbReference>
<feature type="non-terminal residue" evidence="2">
    <location>
        <position position="1"/>
    </location>
</feature>
<evidence type="ECO:0000313" key="2">
    <source>
        <dbReference type="EMBL" id="EGW32229.1"/>
    </source>
</evidence>
<accession>G3APQ8</accession>
<feature type="region of interest" description="Disordered" evidence="1">
    <location>
        <begin position="102"/>
        <end position="156"/>
    </location>
</feature>
<protein>
    <submittedName>
        <fullName evidence="2">Uncharacterized protein</fullName>
    </submittedName>
</protein>
<name>G3APQ8_SPAPN</name>
<sequence length="156" mass="17418">KRDLVDKMLVRVFHSLKKSGLINDIIRMSLTDDEVRESVASITIELLRADVISWEEVFVALKDSGLAIDVVRFSLTDEETRNGLGELVKEILPDLLESGAIDPKDLVSGPSDKHGNKNHGKFKDRDDDFDNHKKGHKRDDNLPIEGAVPISHPIAD</sequence>
<dbReference type="EMBL" id="GL996502">
    <property type="protein sequence ID" value="EGW32229.1"/>
    <property type="molecule type" value="Genomic_DNA"/>
</dbReference>
<feature type="compositionally biased region" description="Basic and acidic residues" evidence="1">
    <location>
        <begin position="111"/>
        <end position="141"/>
    </location>
</feature>
<dbReference type="OMA" id="GHKRDDN"/>
<gene>
    <name evidence="2" type="ORF">SPAPADRAFT_138221</name>
</gene>
<reference evidence="2 3" key="1">
    <citation type="journal article" date="2011" name="Proc. Natl. Acad. Sci. U.S.A.">
        <title>Comparative genomics of xylose-fermenting fungi for enhanced biofuel production.</title>
        <authorList>
            <person name="Wohlbach D.J."/>
            <person name="Kuo A."/>
            <person name="Sato T.K."/>
            <person name="Potts K.M."/>
            <person name="Salamov A.A."/>
            <person name="LaButti K.M."/>
            <person name="Sun H."/>
            <person name="Clum A."/>
            <person name="Pangilinan J.L."/>
            <person name="Lindquist E.A."/>
            <person name="Lucas S."/>
            <person name="Lapidus A."/>
            <person name="Jin M."/>
            <person name="Gunawan C."/>
            <person name="Balan V."/>
            <person name="Dale B.E."/>
            <person name="Jeffries T.W."/>
            <person name="Zinkel R."/>
            <person name="Barry K.W."/>
            <person name="Grigoriev I.V."/>
            <person name="Gasch A.P."/>
        </authorList>
    </citation>
    <scope>NUCLEOTIDE SEQUENCE [LARGE SCALE GENOMIC DNA]</scope>
    <source>
        <strain evidence="3">NRRL Y-27907 / 11-Y1</strain>
    </source>
</reference>
<proteinExistence type="predicted"/>